<feature type="coiled-coil region" evidence="1">
    <location>
        <begin position="154"/>
        <end position="192"/>
    </location>
</feature>
<evidence type="ECO:0000256" key="1">
    <source>
        <dbReference type="SAM" id="Coils"/>
    </source>
</evidence>
<name>A0A438E769_VITVI</name>
<accession>A0A438E769</accession>
<keyword evidence="1" id="KW-0175">Coiled coil</keyword>
<dbReference type="EMBL" id="QGNW01001378">
    <property type="protein sequence ID" value="RVW43533.1"/>
    <property type="molecule type" value="Genomic_DNA"/>
</dbReference>
<reference evidence="2 3" key="1">
    <citation type="journal article" date="2018" name="PLoS Genet.">
        <title>Population sequencing reveals clonal diversity and ancestral inbreeding in the grapevine cultivar Chardonnay.</title>
        <authorList>
            <person name="Roach M.J."/>
            <person name="Johnson D.L."/>
            <person name="Bohlmann J."/>
            <person name="van Vuuren H.J."/>
            <person name="Jones S.J."/>
            <person name="Pretorius I.S."/>
            <person name="Schmidt S.A."/>
            <person name="Borneman A.R."/>
        </authorList>
    </citation>
    <scope>NUCLEOTIDE SEQUENCE [LARGE SCALE GENOMIC DNA]</scope>
    <source>
        <strain evidence="3">cv. Chardonnay</strain>
        <tissue evidence="2">Leaf</tissue>
    </source>
</reference>
<dbReference type="Proteomes" id="UP000288805">
    <property type="component" value="Unassembled WGS sequence"/>
</dbReference>
<gene>
    <name evidence="2" type="ORF">CK203_100891</name>
</gene>
<dbReference type="PANTHER" id="PTHR48441">
    <property type="match status" value="1"/>
</dbReference>
<dbReference type="PANTHER" id="PTHR48441:SF1">
    <property type="entry name" value="NT-3"/>
    <property type="match status" value="1"/>
</dbReference>
<evidence type="ECO:0000313" key="2">
    <source>
        <dbReference type="EMBL" id="RVW43533.1"/>
    </source>
</evidence>
<proteinExistence type="predicted"/>
<comment type="caution">
    <text evidence="2">The sequence shown here is derived from an EMBL/GenBank/DDBJ whole genome shotgun (WGS) entry which is preliminary data.</text>
</comment>
<dbReference type="AlphaFoldDB" id="A0A438E769"/>
<organism evidence="2 3">
    <name type="scientific">Vitis vinifera</name>
    <name type="common">Grape</name>
    <dbReference type="NCBI Taxonomy" id="29760"/>
    <lineage>
        <taxon>Eukaryota</taxon>
        <taxon>Viridiplantae</taxon>
        <taxon>Streptophyta</taxon>
        <taxon>Embryophyta</taxon>
        <taxon>Tracheophyta</taxon>
        <taxon>Spermatophyta</taxon>
        <taxon>Magnoliopsida</taxon>
        <taxon>eudicotyledons</taxon>
        <taxon>Gunneridae</taxon>
        <taxon>Pentapetalae</taxon>
        <taxon>rosids</taxon>
        <taxon>Vitales</taxon>
        <taxon>Vitaceae</taxon>
        <taxon>Viteae</taxon>
        <taxon>Vitis</taxon>
    </lineage>
</organism>
<sequence length="249" mass="28623">MILHSAAYKPTLRNPKAGKKMSKHFAQMQAIQEQEKKPLNERNQIHCQRYGALELAFRVNVNQGTSWANIITLCYCSKWYDRLESFNNIFRCADSLLAFTKVNSAKAIEKDLKVLKTKLSEEGVLDKSFEAKLLERQRKDELRKQLEKERNFKCEEAAKELNNVKLAVESKRRELEARQRKVEAEAAEVDATTLKVNSVKESGAAKQQKLARKGEEIVKEFHQYANSIGVLLPRIQVEPEVDQDMGRSN</sequence>
<evidence type="ECO:0000313" key="3">
    <source>
        <dbReference type="Proteomes" id="UP000288805"/>
    </source>
</evidence>
<protein>
    <submittedName>
        <fullName evidence="2">Uncharacterized protein</fullName>
    </submittedName>
</protein>